<name>A0A8J4XCT4_CLAMG</name>
<sequence length="72" mass="8488">MCNLNNLSLEVYGDVKKKKKTRKEVEELLPPDNLCLSLQTNRGEQRRLEALWLDRTLIHPARLNPRSSYQRP</sequence>
<evidence type="ECO:0000313" key="1">
    <source>
        <dbReference type="EMBL" id="KAF5896325.1"/>
    </source>
</evidence>
<reference evidence="1" key="1">
    <citation type="submission" date="2020-07" db="EMBL/GenBank/DDBJ databases">
        <title>Clarias magur genome sequencing, assembly and annotation.</title>
        <authorList>
            <person name="Kushwaha B."/>
            <person name="Kumar R."/>
            <person name="Das P."/>
            <person name="Joshi C.G."/>
            <person name="Kumar D."/>
            <person name="Nagpure N.S."/>
            <person name="Pandey M."/>
            <person name="Agarwal S."/>
            <person name="Srivastava S."/>
            <person name="Singh M."/>
            <person name="Sahoo L."/>
            <person name="Jayasankar P."/>
            <person name="Meher P.K."/>
            <person name="Koringa P.G."/>
            <person name="Iquebal M.A."/>
            <person name="Das S.P."/>
            <person name="Bit A."/>
            <person name="Patnaik S."/>
            <person name="Patel N."/>
            <person name="Shah T.M."/>
            <person name="Hinsu A."/>
            <person name="Jena J.K."/>
        </authorList>
    </citation>
    <scope>NUCLEOTIDE SEQUENCE</scope>
    <source>
        <strain evidence="1">CIFAMagur01</strain>
        <tissue evidence="1">Testis</tissue>
    </source>
</reference>
<dbReference type="AlphaFoldDB" id="A0A8J4XCT4"/>
<comment type="caution">
    <text evidence="1">The sequence shown here is derived from an EMBL/GenBank/DDBJ whole genome shotgun (WGS) entry which is preliminary data.</text>
</comment>
<keyword evidence="2" id="KW-1185">Reference proteome</keyword>
<organism evidence="1 2">
    <name type="scientific">Clarias magur</name>
    <name type="common">Asian catfish</name>
    <name type="synonym">Macropteronotus magur</name>
    <dbReference type="NCBI Taxonomy" id="1594786"/>
    <lineage>
        <taxon>Eukaryota</taxon>
        <taxon>Metazoa</taxon>
        <taxon>Chordata</taxon>
        <taxon>Craniata</taxon>
        <taxon>Vertebrata</taxon>
        <taxon>Euteleostomi</taxon>
        <taxon>Actinopterygii</taxon>
        <taxon>Neopterygii</taxon>
        <taxon>Teleostei</taxon>
        <taxon>Ostariophysi</taxon>
        <taxon>Siluriformes</taxon>
        <taxon>Clariidae</taxon>
        <taxon>Clarias</taxon>
    </lineage>
</organism>
<accession>A0A8J4XCT4</accession>
<dbReference type="EMBL" id="QNUK01000281">
    <property type="protein sequence ID" value="KAF5896325.1"/>
    <property type="molecule type" value="Genomic_DNA"/>
</dbReference>
<protein>
    <submittedName>
        <fullName evidence="1">Uncharacterized protein</fullName>
    </submittedName>
</protein>
<feature type="non-terminal residue" evidence="1">
    <location>
        <position position="1"/>
    </location>
</feature>
<proteinExistence type="predicted"/>
<evidence type="ECO:0000313" key="2">
    <source>
        <dbReference type="Proteomes" id="UP000727407"/>
    </source>
</evidence>
<gene>
    <name evidence="1" type="ORF">DAT39_013963</name>
</gene>
<dbReference type="Proteomes" id="UP000727407">
    <property type="component" value="Unassembled WGS sequence"/>
</dbReference>